<keyword evidence="1" id="KW-1133">Transmembrane helix</keyword>
<dbReference type="OrthoDB" id="5399848at2759"/>
<reference evidence="2" key="1">
    <citation type="submission" date="2021-03" db="EMBL/GenBank/DDBJ databases">
        <authorList>
            <person name="Tagirdzhanova G."/>
        </authorList>
    </citation>
    <scope>NUCLEOTIDE SEQUENCE</scope>
</reference>
<dbReference type="Proteomes" id="UP000664534">
    <property type="component" value="Unassembled WGS sequence"/>
</dbReference>
<feature type="transmembrane region" description="Helical" evidence="1">
    <location>
        <begin position="129"/>
        <end position="151"/>
    </location>
</feature>
<evidence type="ECO:0000256" key="1">
    <source>
        <dbReference type="SAM" id="Phobius"/>
    </source>
</evidence>
<keyword evidence="3" id="KW-1185">Reference proteome</keyword>
<keyword evidence="1" id="KW-0472">Membrane</keyword>
<proteinExistence type="predicted"/>
<feature type="transmembrane region" description="Helical" evidence="1">
    <location>
        <begin position="163"/>
        <end position="181"/>
    </location>
</feature>
<gene>
    <name evidence="2" type="ORF">IMSHALPRED_008298</name>
</gene>
<organism evidence="2 3">
    <name type="scientific">Imshaugia aleurites</name>
    <dbReference type="NCBI Taxonomy" id="172621"/>
    <lineage>
        <taxon>Eukaryota</taxon>
        <taxon>Fungi</taxon>
        <taxon>Dikarya</taxon>
        <taxon>Ascomycota</taxon>
        <taxon>Pezizomycotina</taxon>
        <taxon>Lecanoromycetes</taxon>
        <taxon>OSLEUM clade</taxon>
        <taxon>Lecanoromycetidae</taxon>
        <taxon>Lecanorales</taxon>
        <taxon>Lecanorineae</taxon>
        <taxon>Parmeliaceae</taxon>
        <taxon>Imshaugia</taxon>
    </lineage>
</organism>
<sequence length="229" mass="25039">MTLCTNRPEGFGPLSHLYSHILTSCFLDTVLVPLCTWLYLSALVVLAVTGTRLSTRVPHQSSRPFRGSRFRASKTTEDAEINDLDTGGQNRQTGRHAKLRKTLSILYYLLLLAQTLMCILEIVRLSLAHLGIGLLPFTFVTLITAAAVHFTDGLRGRILGWRYLNLAVWVALAVTNGVKVAEETKEGTGARKGSKYPVADEMTDVSVMIGVYAVLAILEGVLSLGHRSA</sequence>
<evidence type="ECO:0000313" key="3">
    <source>
        <dbReference type="Proteomes" id="UP000664534"/>
    </source>
</evidence>
<dbReference type="AlphaFoldDB" id="A0A8H3FU90"/>
<evidence type="ECO:0000313" key="2">
    <source>
        <dbReference type="EMBL" id="CAF9930856.1"/>
    </source>
</evidence>
<feature type="transmembrane region" description="Helical" evidence="1">
    <location>
        <begin position="105"/>
        <end position="123"/>
    </location>
</feature>
<name>A0A8H3FU90_9LECA</name>
<feature type="transmembrane region" description="Helical" evidence="1">
    <location>
        <begin position="205"/>
        <end position="225"/>
    </location>
</feature>
<comment type="caution">
    <text evidence="2">The sequence shown here is derived from an EMBL/GenBank/DDBJ whole genome shotgun (WGS) entry which is preliminary data.</text>
</comment>
<dbReference type="PROSITE" id="PS51257">
    <property type="entry name" value="PROKAR_LIPOPROTEIN"/>
    <property type="match status" value="1"/>
</dbReference>
<feature type="transmembrane region" description="Helical" evidence="1">
    <location>
        <begin position="20"/>
        <end position="48"/>
    </location>
</feature>
<keyword evidence="1" id="KW-0812">Transmembrane</keyword>
<accession>A0A8H3FU90</accession>
<dbReference type="EMBL" id="CAJPDT010000059">
    <property type="protein sequence ID" value="CAF9930856.1"/>
    <property type="molecule type" value="Genomic_DNA"/>
</dbReference>
<protein>
    <submittedName>
        <fullName evidence="2">Uncharacterized protein</fullName>
    </submittedName>
</protein>